<comment type="caution">
    <text evidence="1">The sequence shown here is derived from an EMBL/GenBank/DDBJ whole genome shotgun (WGS) entry which is preliminary data.</text>
</comment>
<reference evidence="1 2" key="1">
    <citation type="submission" date="2012-04" db="EMBL/GenBank/DDBJ databases">
        <authorList>
            <person name="Weinstock G."/>
            <person name="Sodergren E."/>
            <person name="Lobos E.A."/>
            <person name="Fulton L."/>
            <person name="Fulton R."/>
            <person name="Courtney L."/>
            <person name="Fronick C."/>
            <person name="O'Laughlin M."/>
            <person name="Godfrey J."/>
            <person name="Wilson R.M."/>
            <person name="Miner T."/>
            <person name="Farmer C."/>
            <person name="Delehaunty K."/>
            <person name="Cordes M."/>
            <person name="Minx P."/>
            <person name="Tomlinson C."/>
            <person name="Chen J."/>
            <person name="Wollam A."/>
            <person name="Pepin K.H."/>
            <person name="Bhonagiri V."/>
            <person name="Zhang X."/>
            <person name="Suruliraj S."/>
            <person name="Warren W."/>
            <person name="Mitreva M."/>
            <person name="Mardis E.R."/>
            <person name="Wilson R.K."/>
        </authorList>
    </citation>
    <scope>NUCLEOTIDE SEQUENCE [LARGE SCALE GENOMIC DNA]</scope>
    <source>
        <strain evidence="1 2">505</strain>
    </source>
</reference>
<accession>J6K8J3</accession>
<gene>
    <name evidence="1" type="ORF">HMPREF1348_01361</name>
</gene>
<protein>
    <submittedName>
        <fullName evidence="1">Uncharacterized protein</fullName>
    </submittedName>
</protein>
<dbReference type="AlphaFoldDB" id="J6K8J3"/>
<sequence length="49" mass="5841">MIVKSSQDTSFSPWMISAFRATGFFNNKQDRKQPNKICFHNMIRKGWFL</sequence>
<dbReference type="HOGENOM" id="CLU_3135397_0_0_9"/>
<evidence type="ECO:0000313" key="2">
    <source>
        <dbReference type="Proteomes" id="UP000006403"/>
    </source>
</evidence>
<name>J6K8J3_ENTFC</name>
<proteinExistence type="predicted"/>
<dbReference type="Proteomes" id="UP000006403">
    <property type="component" value="Unassembled WGS sequence"/>
</dbReference>
<evidence type="ECO:0000313" key="1">
    <source>
        <dbReference type="EMBL" id="EJY45538.1"/>
    </source>
</evidence>
<dbReference type="EMBL" id="AMBL01000045">
    <property type="protein sequence ID" value="EJY45538.1"/>
    <property type="molecule type" value="Genomic_DNA"/>
</dbReference>
<organism evidence="1 2">
    <name type="scientific">Enterococcus faecium 505</name>
    <dbReference type="NCBI Taxonomy" id="1134806"/>
    <lineage>
        <taxon>Bacteria</taxon>
        <taxon>Bacillati</taxon>
        <taxon>Bacillota</taxon>
        <taxon>Bacilli</taxon>
        <taxon>Lactobacillales</taxon>
        <taxon>Enterococcaceae</taxon>
        <taxon>Enterococcus</taxon>
    </lineage>
</organism>